<evidence type="ECO:0000313" key="5">
    <source>
        <dbReference type="EMBL" id="MBJ7638848.1"/>
    </source>
</evidence>
<sequence length="246" mass="27911">MNVMKKWQKVGMAVVTFIVALGMQVTAYGEETKVFDTNAQTSAVPMADTPDNEEMYTAYTTALGKVDSMRDRFKAQADVVDALKKATHQLSDHQGQMAQGLLSLEQAAYQYVADYIFLIHEIRLLTIFDNDRDGWEDRLKSEEDQLQENLHEFQSLNDPFTLQQMIGMADFDLISEALSEEEVVKASSISLASRDERSLIDMTGTWFSVIGTVTLLVILTLIELHTSFMSTTFRRTKRRLVNSMKK</sequence>
<dbReference type="EMBL" id="JACSZT010000005">
    <property type="protein sequence ID" value="MBC6498596.1"/>
    <property type="molecule type" value="Genomic_DNA"/>
</dbReference>
<dbReference type="EMBL" id="JAAOCX010000010">
    <property type="protein sequence ID" value="MBJ7633078.1"/>
    <property type="molecule type" value="Genomic_DNA"/>
</dbReference>
<dbReference type="OrthoDB" id="2148458at2"/>
<evidence type="ECO:0000313" key="6">
    <source>
        <dbReference type="Proteomes" id="UP000728106"/>
    </source>
</evidence>
<reference evidence="5 6" key="3">
    <citation type="journal article" date="2021" name="Int. J. Food Microbiol.">
        <title>Safety demonstration of a microbial species for use in the food chain: Weissella confusa.</title>
        <authorList>
            <person name="Bourdichon F."/>
            <person name="Patrone V."/>
            <person name="Fontana A."/>
            <person name="Milani G."/>
            <person name="Morelli L."/>
        </authorList>
    </citation>
    <scope>NUCLEOTIDE SEQUENCE [LARGE SCALE GENOMIC DNA]</scope>
    <source>
        <strain evidence="4">CCUG 30943</strain>
        <strain evidence="5 6">CCUG 43002</strain>
    </source>
</reference>
<dbReference type="EMBL" id="JAAOCP010000005">
    <property type="protein sequence ID" value="MBJ7638848.1"/>
    <property type="molecule type" value="Genomic_DNA"/>
</dbReference>
<protein>
    <submittedName>
        <fullName evidence="5">Uncharacterized protein</fullName>
    </submittedName>
</protein>
<comment type="caution">
    <text evidence="5">The sequence shown here is derived from an EMBL/GenBank/DDBJ whole genome shotgun (WGS) entry which is preliminary data.</text>
</comment>
<name>A0A413FNE5_WEICO</name>
<keyword evidence="2" id="KW-0732">Signal</keyword>
<keyword evidence="6" id="KW-1185">Reference proteome</keyword>
<proteinExistence type="predicted"/>
<organism evidence="5 6">
    <name type="scientific">Weissella confusa</name>
    <name type="common">Lactobacillus confusus</name>
    <dbReference type="NCBI Taxonomy" id="1583"/>
    <lineage>
        <taxon>Bacteria</taxon>
        <taxon>Bacillati</taxon>
        <taxon>Bacillota</taxon>
        <taxon>Bacilli</taxon>
        <taxon>Lactobacillales</taxon>
        <taxon>Lactobacillaceae</taxon>
        <taxon>Weissella</taxon>
    </lineage>
</organism>
<dbReference type="Proteomes" id="UP000650485">
    <property type="component" value="Unassembled WGS sequence"/>
</dbReference>
<evidence type="ECO:0000256" key="2">
    <source>
        <dbReference type="SAM" id="SignalP"/>
    </source>
</evidence>
<reference evidence="3" key="2">
    <citation type="submission" date="2020-08" db="EMBL/GenBank/DDBJ databases">
        <title>Complete genome sequence of Weissella confusa strain FS54 provides insights into metabolic potential.</title>
        <authorList>
            <person name="Fhoula I."/>
            <person name="Najjari A."/>
            <person name="Lekired A."/>
            <person name="Bessrour-Aouam N."/>
            <person name="Jaballah S."/>
            <person name="Klibi N."/>
            <person name="Ouzari H.-I."/>
        </authorList>
    </citation>
    <scope>NUCLEOTIDE SEQUENCE</scope>
    <source>
        <strain evidence="3">FS54</strain>
    </source>
</reference>
<accession>A0A413FNE5</accession>
<evidence type="ECO:0000313" key="3">
    <source>
        <dbReference type="EMBL" id="MBC6498596.1"/>
    </source>
</evidence>
<keyword evidence="1" id="KW-1133">Transmembrane helix</keyword>
<dbReference type="Proteomes" id="UP000728106">
    <property type="component" value="Unassembled WGS sequence"/>
</dbReference>
<dbReference type="Proteomes" id="UP000808038">
    <property type="component" value="Unassembled WGS sequence"/>
</dbReference>
<keyword evidence="1" id="KW-0472">Membrane</keyword>
<keyword evidence="1" id="KW-0812">Transmembrane</keyword>
<evidence type="ECO:0000313" key="4">
    <source>
        <dbReference type="EMBL" id="MBJ7633078.1"/>
    </source>
</evidence>
<evidence type="ECO:0000256" key="1">
    <source>
        <dbReference type="SAM" id="Phobius"/>
    </source>
</evidence>
<gene>
    <name evidence="3" type="ORF">H7R52_07860</name>
    <name evidence="5" type="ORF">HAU20_05510</name>
    <name evidence="4" type="ORF">HAU43_08265</name>
</gene>
<feature type="transmembrane region" description="Helical" evidence="1">
    <location>
        <begin position="206"/>
        <end position="229"/>
    </location>
</feature>
<dbReference type="AlphaFoldDB" id="A0A413FNE5"/>
<dbReference type="RefSeq" id="WP_003610221.1">
    <property type="nucleotide sequence ID" value="NZ_JAAOCT010000017.1"/>
</dbReference>
<feature type="signal peptide" evidence="2">
    <location>
        <begin position="1"/>
        <end position="27"/>
    </location>
</feature>
<reference evidence="5" key="1">
    <citation type="submission" date="2020-02" db="EMBL/GenBank/DDBJ databases">
        <authorList>
            <person name="Fontana A."/>
            <person name="Patrone V."/>
            <person name="Morelli L."/>
        </authorList>
    </citation>
    <scope>NUCLEOTIDE SEQUENCE</scope>
    <source>
        <strain evidence="4">CCUG 30943</strain>
        <strain evidence="5">CCUG 43002</strain>
    </source>
</reference>
<feature type="chain" id="PRO_5044602326" evidence="2">
    <location>
        <begin position="28"/>
        <end position="246"/>
    </location>
</feature>